<feature type="domain" description="Mce/MlaD" evidence="1">
    <location>
        <begin position="38"/>
        <end position="111"/>
    </location>
</feature>
<dbReference type="InterPro" id="IPR052336">
    <property type="entry name" value="MlaD_Phospholipid_Transporter"/>
</dbReference>
<sequence length="372" mass="38865">MLSRVLGSKWLITSAVLALAISAVTIGAFGGKIVKSATTYCAEMSDAVGMFEGNPVTERGVSIGEVTKVETVGDHAIITFSVNDGRKIPADVKAATVSPSIIAVRQLALLEGNRQGPALVEGACIARDNTSTPVSISKALESVSKLGQELTSGGGVDQMVKVFGSIRTVNTELAGTGPLLSSIIKQLAVPGRTPINGALADLATVIDNTSGLTKGLAGNLPMMRKFVESINPAFVSAVGIPLLDNISRVVLALPETVNIAADMLSRYQHFAWPTLDVVVPVARLIGAGMRNFGDLLGIVPVLIRAFNISFDQQSLGVRISYTPPKTAVPAKNPALTCANVNRIFPGQCRVIDPGHLEVDALRLALLLTGVAR</sequence>
<evidence type="ECO:0000259" key="1">
    <source>
        <dbReference type="Pfam" id="PF02470"/>
    </source>
</evidence>
<dbReference type="GO" id="GO:0005576">
    <property type="term" value="C:extracellular region"/>
    <property type="evidence" value="ECO:0007669"/>
    <property type="project" value="TreeGrafter"/>
</dbReference>
<dbReference type="PANTHER" id="PTHR33371">
    <property type="entry name" value="INTERMEMBRANE PHOSPHOLIPID TRANSPORT SYSTEM BINDING PROTEIN MLAD-RELATED"/>
    <property type="match status" value="1"/>
</dbReference>
<gene>
    <name evidence="2" type="primary">mceD</name>
    <name evidence="2" type="ORF">GOEFS_044_00080</name>
</gene>
<dbReference type="eggNOG" id="COG1463">
    <property type="taxonomic scope" value="Bacteria"/>
</dbReference>
<reference evidence="2 3" key="1">
    <citation type="submission" date="2011-12" db="EMBL/GenBank/DDBJ databases">
        <title>Whole genome shotgun sequence of Gordonia effusa NBRC 100432.</title>
        <authorList>
            <person name="Yoshida I."/>
            <person name="Takarada H."/>
            <person name="Hosoyama A."/>
            <person name="Tsuchikane K."/>
            <person name="Katsumata H."/>
            <person name="Yamazaki S."/>
            <person name="Fujita N."/>
        </authorList>
    </citation>
    <scope>NUCLEOTIDE SEQUENCE [LARGE SCALE GENOMIC DNA]</scope>
    <source>
        <strain evidence="2 3">NBRC 100432</strain>
    </source>
</reference>
<proteinExistence type="predicted"/>
<dbReference type="RefSeq" id="WP_007317309.1">
    <property type="nucleotide sequence ID" value="NZ_BAEH01000044.1"/>
</dbReference>
<dbReference type="STRING" id="1077974.GOEFS_044_00080"/>
<keyword evidence="3" id="KW-1185">Reference proteome</keyword>
<dbReference type="Proteomes" id="UP000035034">
    <property type="component" value="Unassembled WGS sequence"/>
</dbReference>
<protein>
    <submittedName>
        <fullName evidence="2">Mce family protein</fullName>
    </submittedName>
</protein>
<organism evidence="2 3">
    <name type="scientific">Gordonia effusa NBRC 100432</name>
    <dbReference type="NCBI Taxonomy" id="1077974"/>
    <lineage>
        <taxon>Bacteria</taxon>
        <taxon>Bacillati</taxon>
        <taxon>Actinomycetota</taxon>
        <taxon>Actinomycetes</taxon>
        <taxon>Mycobacteriales</taxon>
        <taxon>Gordoniaceae</taxon>
        <taxon>Gordonia</taxon>
    </lineage>
</organism>
<dbReference type="InterPro" id="IPR003399">
    <property type="entry name" value="Mce/MlaD"/>
</dbReference>
<dbReference type="PANTHER" id="PTHR33371:SF4">
    <property type="entry name" value="INTERMEMBRANE PHOSPHOLIPID TRANSPORT SYSTEM BINDING PROTEIN MLAD"/>
    <property type="match status" value="1"/>
</dbReference>
<evidence type="ECO:0000313" key="2">
    <source>
        <dbReference type="EMBL" id="GAB17972.1"/>
    </source>
</evidence>
<name>H0QYS1_9ACTN</name>
<dbReference type="EMBL" id="BAEH01000044">
    <property type="protein sequence ID" value="GAB17972.1"/>
    <property type="molecule type" value="Genomic_DNA"/>
</dbReference>
<dbReference type="OrthoDB" id="4608030at2"/>
<accession>H0QYS1</accession>
<dbReference type="AlphaFoldDB" id="H0QYS1"/>
<evidence type="ECO:0000313" key="3">
    <source>
        <dbReference type="Proteomes" id="UP000035034"/>
    </source>
</evidence>
<comment type="caution">
    <text evidence="2">The sequence shown here is derived from an EMBL/GenBank/DDBJ whole genome shotgun (WGS) entry which is preliminary data.</text>
</comment>
<dbReference type="Pfam" id="PF02470">
    <property type="entry name" value="MlaD"/>
    <property type="match status" value="1"/>
</dbReference>